<reference evidence="2 3" key="1">
    <citation type="submission" date="2023-01" db="EMBL/GenBank/DDBJ databases">
        <title>Genome-based reclassification of Anoxybacillus geothermalis as a later heterotypic synonym of Anoxybacillus rupiensis.</title>
        <authorList>
            <person name="Inan Bektas K."/>
            <person name="Canakci S."/>
            <person name="Belduz A.A."/>
            <person name="Guler H.H."/>
        </authorList>
    </citation>
    <scope>NUCLEOTIDE SEQUENCE [LARGE SCALE GENOMIC DNA]</scope>
    <source>
        <strain evidence="2 3">DSM 17127</strain>
    </source>
</reference>
<evidence type="ECO:0000313" key="3">
    <source>
        <dbReference type="Proteomes" id="UP001213979"/>
    </source>
</evidence>
<accession>A0ABT5W5P1</accession>
<feature type="region of interest" description="Disordered" evidence="1">
    <location>
        <begin position="1"/>
        <end position="27"/>
    </location>
</feature>
<evidence type="ECO:0000256" key="1">
    <source>
        <dbReference type="SAM" id="MobiDB-lite"/>
    </source>
</evidence>
<gene>
    <name evidence="2" type="ORF">PNH38_08180</name>
</gene>
<feature type="compositionally biased region" description="Low complexity" evidence="1">
    <location>
        <begin position="11"/>
        <end position="27"/>
    </location>
</feature>
<proteinExistence type="predicted"/>
<name>A0ABT5W5P1_9BACL</name>
<evidence type="ECO:0000313" key="2">
    <source>
        <dbReference type="EMBL" id="MDE8563860.1"/>
    </source>
</evidence>
<dbReference type="Proteomes" id="UP001213979">
    <property type="component" value="Unassembled WGS sequence"/>
</dbReference>
<organism evidence="2 3">
    <name type="scientific">Anoxybacteroides rupiense</name>
    <dbReference type="NCBI Taxonomy" id="311460"/>
    <lineage>
        <taxon>Bacteria</taxon>
        <taxon>Bacillati</taxon>
        <taxon>Bacillota</taxon>
        <taxon>Bacilli</taxon>
        <taxon>Bacillales</taxon>
        <taxon>Anoxybacillaceae</taxon>
        <taxon>Anoxybacteroides</taxon>
    </lineage>
</organism>
<keyword evidence="3" id="KW-1185">Reference proteome</keyword>
<comment type="caution">
    <text evidence="2">The sequence shown here is derived from an EMBL/GenBank/DDBJ whole genome shotgun (WGS) entry which is preliminary data.</text>
</comment>
<protein>
    <recommendedName>
        <fullName evidence="4">Small, acid-soluble spore protein gamma-type</fullName>
    </recommendedName>
</protein>
<evidence type="ECO:0008006" key="4">
    <source>
        <dbReference type="Google" id="ProtNLM"/>
    </source>
</evidence>
<dbReference type="EMBL" id="JAQOTG010000005">
    <property type="protein sequence ID" value="MDE8563860.1"/>
    <property type="molecule type" value="Genomic_DNA"/>
</dbReference>
<sequence length="49" mass="5594">MKQVGRTKLGNANAQRNNNAKQKNGFNNEFASYAEIEAKKMQNNHKNSR</sequence>